<dbReference type="Gene3D" id="1.10.1070.11">
    <property type="entry name" value="Phosphatidylinositol 3-/4-kinase, catalytic domain"/>
    <property type="match status" value="1"/>
</dbReference>
<dbReference type="PROSITE" id="PS00916">
    <property type="entry name" value="PI3_4_KINASE_2"/>
    <property type="match status" value="1"/>
</dbReference>
<dbReference type="GO" id="GO:0000723">
    <property type="term" value="P:telomere maintenance"/>
    <property type="evidence" value="ECO:0007669"/>
    <property type="project" value="TreeGrafter"/>
</dbReference>
<dbReference type="Gene3D" id="3.30.1010.10">
    <property type="entry name" value="Phosphatidylinositol 3-kinase Catalytic Subunit, Chain A, domain 4"/>
    <property type="match status" value="1"/>
</dbReference>
<sequence>MKQSPGNVPISHDPFQRASLSLYFQTLRSSRHSPTTRTWTEHLFKDWYINDLKPLFAAPRTLRNENRIMKEFSKMKVDLLSMEDCPSDVRKRFALEYGPQIEKLAGVDGARLLAHASNDPFGAVLEAMQQRSDFVARPETLKEYSLWLASYHSSNFKDHPIEVPGQYTGRCKPIVESHTKICAFDDRIKVLMSMRKPKRLLIRGDDEREYMFLVKGGEDLRLDQRLQQLFTLMNEALYKDTVARQRSLYLQTYQVVGLLPTDTNVREPRMQVIPVSLRLGLIEWIKETITLKINDREAFVAIRSDFIRSHATLSICHYVLGIGDRHLSNFMFNLSTGRIIGIDFGHAFGSATQFLPVPELIPFRLTPQIVGFLYPLTTEGLLRNSMIITMNALRRRSAVLLRTLDVFVNEPLFEWRSLSRGQAGSQAELELHAGVDHIKGEWYPREKLSIAEQKLESHNSSYIMALEIKAGHGHKKECEALLRIVQGDPNINVRAKVGAICKNVEEQVDCLIDHATDPNILGRLWVGWESYM</sequence>
<dbReference type="InterPro" id="IPR003152">
    <property type="entry name" value="FATC_dom"/>
</dbReference>
<dbReference type="Pfam" id="PF02260">
    <property type="entry name" value="FATC"/>
    <property type="match status" value="1"/>
</dbReference>
<feature type="domain" description="FATC" evidence="7">
    <location>
        <begin position="500"/>
        <end position="532"/>
    </location>
</feature>
<dbReference type="Proteomes" id="UP001168821">
    <property type="component" value="Unassembled WGS sequence"/>
</dbReference>
<gene>
    <name evidence="8" type="ORF">Zmor_008700</name>
</gene>
<reference evidence="8" key="1">
    <citation type="journal article" date="2023" name="G3 (Bethesda)">
        <title>Whole genome assemblies of Zophobas morio and Tenebrio molitor.</title>
        <authorList>
            <person name="Kaur S."/>
            <person name="Stinson S.A."/>
            <person name="diCenzo G.C."/>
        </authorList>
    </citation>
    <scope>NUCLEOTIDE SEQUENCE</scope>
    <source>
        <strain evidence="8">QUZm001</strain>
    </source>
</reference>
<evidence type="ECO:0000313" key="9">
    <source>
        <dbReference type="Proteomes" id="UP001168821"/>
    </source>
</evidence>
<evidence type="ECO:0000256" key="5">
    <source>
        <dbReference type="ARBA" id="ARBA00022840"/>
    </source>
</evidence>
<protein>
    <recommendedName>
        <fullName evidence="1">non-specific serine/threonine protein kinase</fullName>
        <ecNumber evidence="1">2.7.11.1</ecNumber>
    </recommendedName>
</protein>
<comment type="caution">
    <text evidence="8">The sequence shown here is derived from an EMBL/GenBank/DDBJ whole genome shotgun (WGS) entry which is preliminary data.</text>
</comment>
<evidence type="ECO:0000259" key="7">
    <source>
        <dbReference type="PROSITE" id="PS51190"/>
    </source>
</evidence>
<dbReference type="InterPro" id="IPR050517">
    <property type="entry name" value="DDR_Repair_Kinase"/>
</dbReference>
<dbReference type="SMART" id="SM01343">
    <property type="entry name" value="FATC"/>
    <property type="match status" value="1"/>
</dbReference>
<proteinExistence type="predicted"/>
<dbReference type="PANTHER" id="PTHR11139">
    <property type="entry name" value="ATAXIA TELANGIECTASIA MUTATED ATM -RELATED"/>
    <property type="match status" value="1"/>
</dbReference>
<accession>A0AA38M0S5</accession>
<dbReference type="PROSITE" id="PS50290">
    <property type="entry name" value="PI3_4_KINASE_3"/>
    <property type="match status" value="1"/>
</dbReference>
<dbReference type="EMBL" id="JALNTZ010002179">
    <property type="protein sequence ID" value="KAJ3619890.1"/>
    <property type="molecule type" value="Genomic_DNA"/>
</dbReference>
<keyword evidence="9" id="KW-1185">Reference proteome</keyword>
<dbReference type="GO" id="GO:0005634">
    <property type="term" value="C:nucleus"/>
    <property type="evidence" value="ECO:0007669"/>
    <property type="project" value="TreeGrafter"/>
</dbReference>
<keyword evidence="4" id="KW-0418">Kinase</keyword>
<dbReference type="PANTHER" id="PTHR11139:SF68">
    <property type="entry name" value="DNA-DEPENDENT PROTEIN KINASE CATALYTIC SUBUNIT"/>
    <property type="match status" value="1"/>
</dbReference>
<keyword evidence="2" id="KW-0808">Transferase</keyword>
<dbReference type="GO" id="GO:0006302">
    <property type="term" value="P:double-strand break repair"/>
    <property type="evidence" value="ECO:0007669"/>
    <property type="project" value="TreeGrafter"/>
</dbReference>
<dbReference type="CDD" id="cd05172">
    <property type="entry name" value="PIKKc_DNA-PK"/>
    <property type="match status" value="1"/>
</dbReference>
<dbReference type="InterPro" id="IPR011009">
    <property type="entry name" value="Kinase-like_dom_sf"/>
</dbReference>
<name>A0AA38M0S5_9CUCU</name>
<dbReference type="InterPro" id="IPR018936">
    <property type="entry name" value="PI3/4_kinase_CS"/>
</dbReference>
<evidence type="ECO:0000259" key="6">
    <source>
        <dbReference type="PROSITE" id="PS50290"/>
    </source>
</evidence>
<feature type="domain" description="PI3K/PI4K catalytic" evidence="6">
    <location>
        <begin position="184"/>
        <end position="457"/>
    </location>
</feature>
<dbReference type="Pfam" id="PF00454">
    <property type="entry name" value="PI3_PI4_kinase"/>
    <property type="match status" value="2"/>
</dbReference>
<dbReference type="PROSITE" id="PS51190">
    <property type="entry name" value="FATC"/>
    <property type="match status" value="1"/>
</dbReference>
<evidence type="ECO:0000256" key="2">
    <source>
        <dbReference type="ARBA" id="ARBA00022679"/>
    </source>
</evidence>
<dbReference type="AlphaFoldDB" id="A0AA38M0S5"/>
<keyword evidence="5" id="KW-0067">ATP-binding</keyword>
<dbReference type="EC" id="2.7.11.1" evidence="1"/>
<dbReference type="InterPro" id="IPR036940">
    <property type="entry name" value="PI3/4_kinase_cat_sf"/>
</dbReference>
<dbReference type="GO" id="GO:0005524">
    <property type="term" value="F:ATP binding"/>
    <property type="evidence" value="ECO:0007669"/>
    <property type="project" value="UniProtKB-KW"/>
</dbReference>
<dbReference type="InterPro" id="IPR000403">
    <property type="entry name" value="PI3/4_kinase_cat_dom"/>
</dbReference>
<organism evidence="8 9">
    <name type="scientific">Zophobas morio</name>
    <dbReference type="NCBI Taxonomy" id="2755281"/>
    <lineage>
        <taxon>Eukaryota</taxon>
        <taxon>Metazoa</taxon>
        <taxon>Ecdysozoa</taxon>
        <taxon>Arthropoda</taxon>
        <taxon>Hexapoda</taxon>
        <taxon>Insecta</taxon>
        <taxon>Pterygota</taxon>
        <taxon>Neoptera</taxon>
        <taxon>Endopterygota</taxon>
        <taxon>Coleoptera</taxon>
        <taxon>Polyphaga</taxon>
        <taxon>Cucujiformia</taxon>
        <taxon>Tenebrionidae</taxon>
        <taxon>Zophobas</taxon>
    </lineage>
</organism>
<evidence type="ECO:0000256" key="3">
    <source>
        <dbReference type="ARBA" id="ARBA00022741"/>
    </source>
</evidence>
<keyword evidence="3" id="KW-0547">Nucleotide-binding</keyword>
<dbReference type="SMART" id="SM00146">
    <property type="entry name" value="PI3Kc"/>
    <property type="match status" value="1"/>
</dbReference>
<evidence type="ECO:0000313" key="8">
    <source>
        <dbReference type="EMBL" id="KAJ3619890.1"/>
    </source>
</evidence>
<dbReference type="InterPro" id="IPR037706">
    <property type="entry name" value="DNA-PK_dom"/>
</dbReference>
<dbReference type="SUPFAM" id="SSF56112">
    <property type="entry name" value="Protein kinase-like (PK-like)"/>
    <property type="match status" value="1"/>
</dbReference>
<evidence type="ECO:0000256" key="1">
    <source>
        <dbReference type="ARBA" id="ARBA00012513"/>
    </source>
</evidence>
<dbReference type="GO" id="GO:0004677">
    <property type="term" value="F:DNA-dependent protein kinase activity"/>
    <property type="evidence" value="ECO:0007669"/>
    <property type="project" value="InterPro"/>
</dbReference>
<evidence type="ECO:0000256" key="4">
    <source>
        <dbReference type="ARBA" id="ARBA00022777"/>
    </source>
</evidence>